<dbReference type="RefSeq" id="XP_014257716.1">
    <property type="nucleotide sequence ID" value="XM_014402230.2"/>
</dbReference>
<dbReference type="AlphaFoldDB" id="A0A8I6TJX9"/>
<evidence type="ECO:0000256" key="1">
    <source>
        <dbReference type="SAM" id="MobiDB-lite"/>
    </source>
</evidence>
<organism evidence="2 3">
    <name type="scientific">Cimex lectularius</name>
    <name type="common">Bed bug</name>
    <name type="synonym">Acanthia lectularia</name>
    <dbReference type="NCBI Taxonomy" id="79782"/>
    <lineage>
        <taxon>Eukaryota</taxon>
        <taxon>Metazoa</taxon>
        <taxon>Ecdysozoa</taxon>
        <taxon>Arthropoda</taxon>
        <taxon>Hexapoda</taxon>
        <taxon>Insecta</taxon>
        <taxon>Pterygota</taxon>
        <taxon>Neoptera</taxon>
        <taxon>Paraneoptera</taxon>
        <taxon>Hemiptera</taxon>
        <taxon>Heteroptera</taxon>
        <taxon>Panheteroptera</taxon>
        <taxon>Cimicomorpha</taxon>
        <taxon>Cimicidae</taxon>
        <taxon>Cimex</taxon>
    </lineage>
</organism>
<dbReference type="KEGG" id="clec:106671337"/>
<name>A0A8I6TJX9_CIMLE</name>
<dbReference type="Proteomes" id="UP000494040">
    <property type="component" value="Unassembled WGS sequence"/>
</dbReference>
<reference evidence="2" key="1">
    <citation type="submission" date="2022-01" db="UniProtKB">
        <authorList>
            <consortium name="EnsemblMetazoa"/>
        </authorList>
    </citation>
    <scope>IDENTIFICATION</scope>
</reference>
<sequence length="119" mass="13285">MAVDLTSECDNISDMEPKNSRIPGDEPLVINRVFCPPTPGQIPKWQPMETESAVHEESNVPTLDTSSLSDLVKYYKGVDLYYLPASTQGEKATYEEESACSYMSENSLDEPPCKKAKFE</sequence>
<dbReference type="EnsemblMetazoa" id="XM_014402230.2">
    <property type="protein sequence ID" value="XP_014257716.1"/>
    <property type="gene ID" value="LOC106671337"/>
</dbReference>
<feature type="region of interest" description="Disordered" evidence="1">
    <location>
        <begin position="1"/>
        <end position="25"/>
    </location>
</feature>
<protein>
    <submittedName>
        <fullName evidence="2">Uncharacterized protein</fullName>
    </submittedName>
</protein>
<evidence type="ECO:0000313" key="2">
    <source>
        <dbReference type="EnsemblMetazoa" id="XP_014257716.1"/>
    </source>
</evidence>
<accession>A0A8I6TJX9</accession>
<evidence type="ECO:0000313" key="3">
    <source>
        <dbReference type="Proteomes" id="UP000494040"/>
    </source>
</evidence>
<proteinExistence type="predicted"/>
<dbReference type="GeneID" id="106671337"/>
<keyword evidence="3" id="KW-1185">Reference proteome</keyword>